<sequence>MRGGISVRVSLNSPAFSGETLPEWISTIKGQPSILDASAVLHDSSRKSLRVAVVNRSETESYEVPIRVAFAEIAVKEVEVHELWHSDVNAQNGWGRENEVQVRTRRESWHGKWTFREHSFTLLVFELQ</sequence>
<dbReference type="STRING" id="98765.A0A2R6NUB8"/>
<gene>
    <name evidence="1" type="ORF">PHLCEN_2v8222</name>
</gene>
<dbReference type="AlphaFoldDB" id="A0A2R6NUB8"/>
<dbReference type="SUPFAM" id="SSF51011">
    <property type="entry name" value="Glycosyl hydrolase domain"/>
    <property type="match status" value="1"/>
</dbReference>
<dbReference type="EMBL" id="MLYV02000835">
    <property type="protein sequence ID" value="PSR76770.1"/>
    <property type="molecule type" value="Genomic_DNA"/>
</dbReference>
<comment type="caution">
    <text evidence="1">The sequence shown here is derived from an EMBL/GenBank/DDBJ whole genome shotgun (WGS) entry which is preliminary data.</text>
</comment>
<proteinExistence type="predicted"/>
<dbReference type="Proteomes" id="UP000186601">
    <property type="component" value="Unassembled WGS sequence"/>
</dbReference>
<name>A0A2R6NUB8_9APHY</name>
<organism evidence="1 2">
    <name type="scientific">Hermanssonia centrifuga</name>
    <dbReference type="NCBI Taxonomy" id="98765"/>
    <lineage>
        <taxon>Eukaryota</taxon>
        <taxon>Fungi</taxon>
        <taxon>Dikarya</taxon>
        <taxon>Basidiomycota</taxon>
        <taxon>Agaricomycotina</taxon>
        <taxon>Agaricomycetes</taxon>
        <taxon>Polyporales</taxon>
        <taxon>Meruliaceae</taxon>
        <taxon>Hermanssonia</taxon>
    </lineage>
</organism>
<dbReference type="PANTHER" id="PTHR43576:SF3">
    <property type="entry name" value="ALPHA-L-ARABINOFURANOSIDASE C"/>
    <property type="match status" value="1"/>
</dbReference>
<evidence type="ECO:0000313" key="1">
    <source>
        <dbReference type="EMBL" id="PSR76770.1"/>
    </source>
</evidence>
<dbReference type="Gene3D" id="2.60.40.1180">
    <property type="entry name" value="Golgi alpha-mannosidase II"/>
    <property type="match status" value="1"/>
</dbReference>
<dbReference type="GO" id="GO:0000272">
    <property type="term" value="P:polysaccharide catabolic process"/>
    <property type="evidence" value="ECO:0007669"/>
    <property type="project" value="TreeGrafter"/>
</dbReference>
<reference evidence="1 2" key="1">
    <citation type="submission" date="2018-02" db="EMBL/GenBank/DDBJ databases">
        <title>Genome sequence of the basidiomycete white-rot fungus Phlebia centrifuga.</title>
        <authorList>
            <person name="Granchi Z."/>
            <person name="Peng M."/>
            <person name="de Vries R.P."/>
            <person name="Hilden K."/>
            <person name="Makela M.R."/>
            <person name="Grigoriev I."/>
            <person name="Riley R."/>
        </authorList>
    </citation>
    <scope>NUCLEOTIDE SEQUENCE [LARGE SCALE GENOMIC DNA]</scope>
    <source>
        <strain evidence="1 2">FBCC195</strain>
    </source>
</reference>
<dbReference type="PANTHER" id="PTHR43576">
    <property type="entry name" value="ALPHA-L-ARABINOFURANOSIDASE C-RELATED"/>
    <property type="match status" value="1"/>
</dbReference>
<evidence type="ECO:0000313" key="2">
    <source>
        <dbReference type="Proteomes" id="UP000186601"/>
    </source>
</evidence>
<accession>A0A2R6NUB8</accession>
<evidence type="ECO:0008006" key="3">
    <source>
        <dbReference type="Google" id="ProtNLM"/>
    </source>
</evidence>
<keyword evidence="2" id="KW-1185">Reference proteome</keyword>
<protein>
    <recommendedName>
        <fullName evidence="3">Alpha-L-arabinofuranosidase C-terminal domain-containing protein</fullName>
    </recommendedName>
</protein>
<dbReference type="InterPro" id="IPR013780">
    <property type="entry name" value="Glyco_hydro_b"/>
</dbReference>